<feature type="DNA-binding region" description="OmpR/PhoB-type" evidence="6">
    <location>
        <begin position="1"/>
        <end position="94"/>
    </location>
</feature>
<dbReference type="InterPro" id="IPR016032">
    <property type="entry name" value="Sig_transdc_resp-reg_C-effctor"/>
</dbReference>
<evidence type="ECO:0000256" key="4">
    <source>
        <dbReference type="ARBA" id="ARBA00023125"/>
    </source>
</evidence>
<keyword evidence="4 6" id="KW-0238">DNA-binding</keyword>
<dbReference type="Gene3D" id="1.10.10.10">
    <property type="entry name" value="Winged helix-like DNA-binding domain superfamily/Winged helix DNA-binding domain"/>
    <property type="match status" value="1"/>
</dbReference>
<evidence type="ECO:0000256" key="3">
    <source>
        <dbReference type="ARBA" id="ARBA00023015"/>
    </source>
</evidence>
<sequence>MRIQLLGPLSITDGREVAVLRPSKPTILLAALLLHANSVVSVDCLLRAVWGAKQPTTAKAALQTCVLRLRRLLAAHGVSGAPVEAVPGGYRMRASPRTLDLLGFRERVRTAGALGLAADGGPEAELYALKDALTLWQGSLLANVPSPELHRDEVPRLIEERLRALERACELELALGRCADALAELWGVTRMYPGHERFRQQLIEALYRTGRQTEALAEYRRIKRHLCDELGVDPSPALQRLEQAMLRGEELGGEGLGAAVTATVTRPPAVRLRGLPPRAPAREPGCEPLRDAGCEALREPVVLRPAVRERAAAHERAAVYERAPVHERPLEGASCAVSEIEDVPSFTGRAAEVDALTLRLGQDGAADRCAGQEPAPVLVSGAPGTGKTALARRVAHLLRGGYPGGALLVRMVRPDGTPRGSEDVARELAAVRRRRGSGRALLVFDDVVEAEQIRPLLPAALVADTALPSEPGSDAALITSRRGLAGLVVTHGGWVHRLGTLDDEESRQLLLSVLGAQRVEAEPEAAGRIVETCGRHPLALRIAAARLQTRPGLGLADAADWLAADPLSRLALTDDPDLSVPRVFGLALDRLDPRMAEAFLRAAGVPSAGPAGVFRAEDAAGRLDMAVPEAEQVLDQLVDAGLLEDGPPGPYRMHPLLRAYARSVADGTRAGQREGVN</sequence>
<dbReference type="SUPFAM" id="SSF46894">
    <property type="entry name" value="C-terminal effector domain of the bipartite response regulators"/>
    <property type="match status" value="1"/>
</dbReference>
<evidence type="ECO:0000256" key="6">
    <source>
        <dbReference type="PROSITE-ProRule" id="PRU01091"/>
    </source>
</evidence>
<keyword evidence="2" id="KW-0902">Two-component regulatory system</keyword>
<dbReference type="SMART" id="SM00862">
    <property type="entry name" value="Trans_reg_C"/>
    <property type="match status" value="1"/>
</dbReference>
<dbReference type="InterPro" id="IPR036388">
    <property type="entry name" value="WH-like_DNA-bd_sf"/>
</dbReference>
<dbReference type="InterPro" id="IPR011990">
    <property type="entry name" value="TPR-like_helical_dom_sf"/>
</dbReference>
<dbReference type="Proteomes" id="UP000254425">
    <property type="component" value="Chromosome"/>
</dbReference>
<dbReference type="Gene3D" id="3.40.50.300">
    <property type="entry name" value="P-loop containing nucleotide triphosphate hydrolases"/>
    <property type="match status" value="1"/>
</dbReference>
<keyword evidence="9" id="KW-1185">Reference proteome</keyword>
<comment type="similarity">
    <text evidence="1">Belongs to the AfsR/DnrI/RedD regulatory family.</text>
</comment>
<dbReference type="SUPFAM" id="SSF48452">
    <property type="entry name" value="TPR-like"/>
    <property type="match status" value="1"/>
</dbReference>
<feature type="domain" description="OmpR/PhoB-type" evidence="7">
    <location>
        <begin position="1"/>
        <end position="94"/>
    </location>
</feature>
<dbReference type="GO" id="GO:0006355">
    <property type="term" value="P:regulation of DNA-templated transcription"/>
    <property type="evidence" value="ECO:0007669"/>
    <property type="project" value="InterPro"/>
</dbReference>
<evidence type="ECO:0000259" key="7">
    <source>
        <dbReference type="PROSITE" id="PS51755"/>
    </source>
</evidence>
<evidence type="ECO:0000256" key="5">
    <source>
        <dbReference type="ARBA" id="ARBA00023163"/>
    </source>
</evidence>
<accession>A0A345XZI2</accession>
<evidence type="ECO:0000313" key="9">
    <source>
        <dbReference type="Proteomes" id="UP000254425"/>
    </source>
</evidence>
<evidence type="ECO:0000256" key="2">
    <source>
        <dbReference type="ARBA" id="ARBA00023012"/>
    </source>
</evidence>
<evidence type="ECO:0000256" key="1">
    <source>
        <dbReference type="ARBA" id="ARBA00005820"/>
    </source>
</evidence>
<reference evidence="8 9" key="1">
    <citation type="submission" date="2018-07" db="EMBL/GenBank/DDBJ databases">
        <title>Draft genome of the type strain Streptomyces armeniacus ATCC 15676.</title>
        <authorList>
            <person name="Labana P."/>
            <person name="Gosse J.T."/>
            <person name="Boddy C.N."/>
        </authorList>
    </citation>
    <scope>NUCLEOTIDE SEQUENCE [LARGE SCALE GENOMIC DNA]</scope>
    <source>
        <strain evidence="8 9">ATCC 15676</strain>
    </source>
</reference>
<protein>
    <submittedName>
        <fullName evidence="8">AfsR family transcriptional regulator</fullName>
    </submittedName>
</protein>
<dbReference type="PANTHER" id="PTHR35807:SF1">
    <property type="entry name" value="TRANSCRIPTIONAL REGULATOR REDD"/>
    <property type="match status" value="1"/>
</dbReference>
<dbReference type="Pfam" id="PF03704">
    <property type="entry name" value="BTAD"/>
    <property type="match status" value="1"/>
</dbReference>
<dbReference type="AlphaFoldDB" id="A0A345XZI2"/>
<dbReference type="CDD" id="cd15831">
    <property type="entry name" value="BTAD"/>
    <property type="match status" value="1"/>
</dbReference>
<dbReference type="Gene3D" id="1.25.40.10">
    <property type="entry name" value="Tetratricopeptide repeat domain"/>
    <property type="match status" value="1"/>
</dbReference>
<dbReference type="InterPro" id="IPR051677">
    <property type="entry name" value="AfsR-DnrI-RedD_regulator"/>
</dbReference>
<dbReference type="SMART" id="SM01043">
    <property type="entry name" value="BTAD"/>
    <property type="match status" value="1"/>
</dbReference>
<dbReference type="KEGG" id="sarm:DVA86_03135"/>
<dbReference type="PANTHER" id="PTHR35807">
    <property type="entry name" value="TRANSCRIPTIONAL REGULATOR REDD-RELATED"/>
    <property type="match status" value="1"/>
</dbReference>
<name>A0A345XZI2_9ACTN</name>
<dbReference type="EMBL" id="CP031320">
    <property type="protein sequence ID" value="AXK37048.1"/>
    <property type="molecule type" value="Genomic_DNA"/>
</dbReference>
<dbReference type="PROSITE" id="PS51755">
    <property type="entry name" value="OMPR_PHOB"/>
    <property type="match status" value="1"/>
</dbReference>
<dbReference type="GO" id="GO:0043531">
    <property type="term" value="F:ADP binding"/>
    <property type="evidence" value="ECO:0007669"/>
    <property type="project" value="InterPro"/>
</dbReference>
<dbReference type="SUPFAM" id="SSF52540">
    <property type="entry name" value="P-loop containing nucleoside triphosphate hydrolases"/>
    <property type="match status" value="1"/>
</dbReference>
<dbReference type="SMART" id="SM00382">
    <property type="entry name" value="AAA"/>
    <property type="match status" value="1"/>
</dbReference>
<proteinExistence type="inferred from homology"/>
<keyword evidence="3" id="KW-0805">Transcription regulation</keyword>
<dbReference type="GO" id="GO:0003677">
    <property type="term" value="F:DNA binding"/>
    <property type="evidence" value="ECO:0007669"/>
    <property type="project" value="UniProtKB-UniRule"/>
</dbReference>
<evidence type="ECO:0000313" key="8">
    <source>
        <dbReference type="EMBL" id="AXK37048.1"/>
    </source>
</evidence>
<gene>
    <name evidence="8" type="ORF">DVA86_03135</name>
</gene>
<dbReference type="InterPro" id="IPR005158">
    <property type="entry name" value="BTAD"/>
</dbReference>
<keyword evidence="5" id="KW-0804">Transcription</keyword>
<organism evidence="8 9">
    <name type="scientific">Streptomyces armeniacus</name>
    <dbReference type="NCBI Taxonomy" id="83291"/>
    <lineage>
        <taxon>Bacteria</taxon>
        <taxon>Bacillati</taxon>
        <taxon>Actinomycetota</taxon>
        <taxon>Actinomycetes</taxon>
        <taxon>Kitasatosporales</taxon>
        <taxon>Streptomycetaceae</taxon>
        <taxon>Streptomyces</taxon>
    </lineage>
</organism>
<dbReference type="InterPro" id="IPR003593">
    <property type="entry name" value="AAA+_ATPase"/>
</dbReference>
<dbReference type="InterPro" id="IPR027417">
    <property type="entry name" value="P-loop_NTPase"/>
</dbReference>
<dbReference type="InterPro" id="IPR001867">
    <property type="entry name" value="OmpR/PhoB-type_DNA-bd"/>
</dbReference>
<dbReference type="Pfam" id="PF00486">
    <property type="entry name" value="Trans_reg_C"/>
    <property type="match status" value="1"/>
</dbReference>
<dbReference type="RefSeq" id="WP_208884339.1">
    <property type="nucleotide sequence ID" value="NZ_CP031320.1"/>
</dbReference>
<dbReference type="GO" id="GO:0000160">
    <property type="term" value="P:phosphorelay signal transduction system"/>
    <property type="evidence" value="ECO:0007669"/>
    <property type="project" value="UniProtKB-KW"/>
</dbReference>